<comment type="catalytic activity">
    <reaction evidence="1 13">
        <text>Exonucleolytic cleavage in the 3'- to 5'-direction to yield nucleoside 5'-phosphates.</text>
        <dbReference type="EC" id="3.1.11.1"/>
    </reaction>
</comment>
<sequence length="477" mass="55196">MTKTLYWYDFEAGGANPRVDRPSQFAGIRTDESLNIIGEPLVQYCQPSPDYLPHPEACLITAITPQKQRREGRSEAEFCNLIEQQFSQPDTTIVGYNNVRFDDEMTRVMFYRNFHDPYAYSWQNNNSRWDLVDLVRACYALRPDGIEWPTVDGRVSFKLELLSKANGIEHGQAHDAMSDVYATIGMAKRIKEAQPRLYDFYYRLRRKAAVQQLLDEAMVQSKPLVHVSSYYGTDQGNVSWIMPVAHHPTQANAVIAWRLDRDPQAIAGLTPQQLIEKLYAPRDLLGDDEERPGLMVIVSNKCPFVAPVNTLSSEQAERFALNWQQAQQHLQTIQQQPALRELIVSAYAIEREPKVAPDDVEMQLYSGPFFSAQAKSQMEMIRHASPEQLATLDINWDDPRFAELLFRYRARNYPQTLNQQEVDRWRQHCRQRLTQGTQYHLSVEEFVLRLEQLAQEHAQNDRNMAIIKALAEYIQEL</sequence>
<name>A0A432WMJ9_9GAMM</name>
<keyword evidence="7 13" id="KW-0378">Hydrolase</keyword>
<dbReference type="GO" id="GO:0046872">
    <property type="term" value="F:metal ion binding"/>
    <property type="evidence" value="ECO:0007669"/>
    <property type="project" value="UniProtKB-KW"/>
</dbReference>
<evidence type="ECO:0000256" key="6">
    <source>
        <dbReference type="ARBA" id="ARBA00022763"/>
    </source>
</evidence>
<dbReference type="AlphaFoldDB" id="A0A432WMJ9"/>
<dbReference type="NCBIfam" id="NF008746">
    <property type="entry name" value="PRK11779.1"/>
    <property type="match status" value="1"/>
</dbReference>
<dbReference type="InterPro" id="IPR058561">
    <property type="entry name" value="Exonuc_1_C"/>
</dbReference>
<evidence type="ECO:0000256" key="1">
    <source>
        <dbReference type="ARBA" id="ARBA00000563"/>
    </source>
</evidence>
<dbReference type="PANTHER" id="PTHR11046:SF11">
    <property type="entry name" value="EXODEOXYRIBONUCLEASE I"/>
    <property type="match status" value="1"/>
</dbReference>
<keyword evidence="10" id="KW-0238">DNA-binding</keyword>
<dbReference type="PIRSF" id="PIRSF000977">
    <property type="entry name" value="Exodeoxyribonuclease_I"/>
    <property type="match status" value="1"/>
</dbReference>
<dbReference type="InterPro" id="IPR034747">
    <property type="entry name" value="EXOI_SH3"/>
</dbReference>
<evidence type="ECO:0000256" key="9">
    <source>
        <dbReference type="ARBA" id="ARBA00022842"/>
    </source>
</evidence>
<dbReference type="PROSITE" id="PS51784">
    <property type="entry name" value="EXOI_SH3"/>
    <property type="match status" value="1"/>
</dbReference>
<dbReference type="GO" id="GO:0006281">
    <property type="term" value="P:DNA repair"/>
    <property type="evidence" value="ECO:0007669"/>
    <property type="project" value="UniProtKB-KW"/>
</dbReference>
<keyword evidence="8 13" id="KW-0269">Exonuclease</keyword>
<feature type="binding site" evidence="15">
    <location>
        <position position="9"/>
    </location>
    <ligand>
        <name>Mg(2+)</name>
        <dbReference type="ChEBI" id="CHEBI:18420"/>
        <label>1</label>
    </ligand>
</feature>
<dbReference type="PANTHER" id="PTHR11046">
    <property type="entry name" value="OLIGORIBONUCLEASE, MITOCHONDRIAL"/>
    <property type="match status" value="1"/>
</dbReference>
<accession>A0A432WMJ9</accession>
<evidence type="ECO:0000256" key="3">
    <source>
        <dbReference type="ARBA" id="ARBA00019900"/>
    </source>
</evidence>
<feature type="binding site" evidence="15">
    <location>
        <position position="11"/>
    </location>
    <ligand>
        <name>Mg(2+)</name>
        <dbReference type="ChEBI" id="CHEBI:18420"/>
        <label>2</label>
    </ligand>
</feature>
<keyword evidence="19" id="KW-1185">Reference proteome</keyword>
<evidence type="ECO:0000259" key="16">
    <source>
        <dbReference type="PROSITE" id="PS51784"/>
    </source>
</evidence>
<dbReference type="InterPro" id="IPR038649">
    <property type="entry name" value="EXOI_SH3_sf"/>
</dbReference>
<feature type="binding site" evidence="14">
    <location>
        <position position="158"/>
    </location>
    <ligand>
        <name>substrate</name>
    </ligand>
</feature>
<reference evidence="18 19" key="1">
    <citation type="journal article" date="2011" name="Front. Microbiol.">
        <title>Genomic signatures of strain selection and enhancement in Bacillus atrophaeus var. globigii, a historical biowarfare simulant.</title>
        <authorList>
            <person name="Gibbons H.S."/>
            <person name="Broomall S.M."/>
            <person name="McNew L.A."/>
            <person name="Daligault H."/>
            <person name="Chapman C."/>
            <person name="Bruce D."/>
            <person name="Karavis M."/>
            <person name="Krepps M."/>
            <person name="McGregor P.A."/>
            <person name="Hong C."/>
            <person name="Park K.H."/>
            <person name="Akmal A."/>
            <person name="Feldman A."/>
            <person name="Lin J.S."/>
            <person name="Chang W.E."/>
            <person name="Higgs B.W."/>
            <person name="Demirev P."/>
            <person name="Lindquist J."/>
            <person name="Liem A."/>
            <person name="Fochler E."/>
            <person name="Read T.D."/>
            <person name="Tapia R."/>
            <person name="Johnson S."/>
            <person name="Bishop-Lilly K.A."/>
            <person name="Detter C."/>
            <person name="Han C."/>
            <person name="Sozhamannan S."/>
            <person name="Rosenzweig C.N."/>
            <person name="Skowronski E.W."/>
        </authorList>
    </citation>
    <scope>NUCLEOTIDE SEQUENCE [LARGE SCALE GENOMIC DNA]</scope>
    <source>
        <strain evidence="18 19">Y4G10-17</strain>
    </source>
</reference>
<evidence type="ECO:0000256" key="8">
    <source>
        <dbReference type="ARBA" id="ARBA00022839"/>
    </source>
</evidence>
<evidence type="ECO:0000313" key="19">
    <source>
        <dbReference type="Proteomes" id="UP000287823"/>
    </source>
</evidence>
<evidence type="ECO:0000256" key="12">
    <source>
        <dbReference type="ARBA" id="ARBA00046792"/>
    </source>
</evidence>
<dbReference type="Gene3D" id="3.30.1520.20">
    <property type="entry name" value="Exonuclease ExoI, domain 2"/>
    <property type="match status" value="1"/>
</dbReference>
<evidence type="ECO:0000256" key="14">
    <source>
        <dbReference type="PIRSR" id="PIRSR000977-1"/>
    </source>
</evidence>
<dbReference type="InterPro" id="IPR013520">
    <property type="entry name" value="Ribonucl_H"/>
</dbReference>
<gene>
    <name evidence="18" type="ORF">CWE14_03325</name>
</gene>
<dbReference type="InterPro" id="IPR012337">
    <property type="entry name" value="RNaseH-like_sf"/>
</dbReference>
<evidence type="ECO:0000256" key="10">
    <source>
        <dbReference type="ARBA" id="ARBA00023125"/>
    </source>
</evidence>
<dbReference type="GO" id="GO:0003677">
    <property type="term" value="F:DNA binding"/>
    <property type="evidence" value="ECO:0007669"/>
    <property type="project" value="UniProtKB-KW"/>
</dbReference>
<comment type="caution">
    <text evidence="18">The sequence shown here is derived from an EMBL/GenBank/DDBJ whole genome shotgun (WGS) entry which is preliminary data.</text>
</comment>
<evidence type="ECO:0000313" key="18">
    <source>
        <dbReference type="EMBL" id="RUO35040.1"/>
    </source>
</evidence>
<dbReference type="SUPFAM" id="SSF53098">
    <property type="entry name" value="Ribonuclease H-like"/>
    <property type="match status" value="1"/>
</dbReference>
<feature type="binding site" evidence="15">
    <location>
        <position position="179"/>
    </location>
    <ligand>
        <name>Mg(2+)</name>
        <dbReference type="ChEBI" id="CHEBI:18420"/>
        <label>2</label>
    </ligand>
</feature>
<dbReference type="InterPro" id="IPR023607">
    <property type="entry name" value="Exodeoxyribonuclease_I"/>
</dbReference>
<proteinExistence type="predicted"/>
<dbReference type="Gene3D" id="3.30.420.10">
    <property type="entry name" value="Ribonuclease H-like superfamily/Ribonuclease H"/>
    <property type="match status" value="1"/>
</dbReference>
<feature type="domain" description="ExoI SH3-like" evidence="16">
    <location>
        <begin position="195"/>
        <end position="351"/>
    </location>
</feature>
<dbReference type="Pfam" id="PF00929">
    <property type="entry name" value="RNase_T"/>
    <property type="match status" value="1"/>
</dbReference>
<dbReference type="InterPro" id="IPR022894">
    <property type="entry name" value="Oligoribonuclease"/>
</dbReference>
<dbReference type="CDD" id="cd06138">
    <property type="entry name" value="ExoI_N"/>
    <property type="match status" value="1"/>
</dbReference>
<dbReference type="InterPro" id="IPR013620">
    <property type="entry name" value="Exonuc_1_SH3"/>
</dbReference>
<dbReference type="Pfam" id="PF08411">
    <property type="entry name" value="ExoI_SH3"/>
    <property type="match status" value="1"/>
</dbReference>
<dbReference type="Pfam" id="PF26016">
    <property type="entry name" value="ExoI_C"/>
    <property type="match status" value="1"/>
</dbReference>
<keyword evidence="4 13" id="KW-0540">Nuclease</keyword>
<evidence type="ECO:0000256" key="13">
    <source>
        <dbReference type="PIRNR" id="PIRNR000977"/>
    </source>
</evidence>
<dbReference type="PROSITE" id="PS51785">
    <property type="entry name" value="EXOI_C"/>
    <property type="match status" value="1"/>
</dbReference>
<evidence type="ECO:0000256" key="11">
    <source>
        <dbReference type="ARBA" id="ARBA00023204"/>
    </source>
</evidence>
<comment type="subunit">
    <text evidence="12">Monomer. Interacts with ssb (via C-terminus); this interaction stimulates the exonuclease activity by recruiting the enzyme to its substrate.</text>
</comment>
<keyword evidence="9 15" id="KW-0460">Magnesium</keyword>
<feature type="domain" description="ExoI C-terminal" evidence="17">
    <location>
        <begin position="356"/>
        <end position="477"/>
    </location>
</feature>
<dbReference type="RefSeq" id="WP_126798057.1">
    <property type="nucleotide sequence ID" value="NZ_PIPO01000001.1"/>
</dbReference>
<keyword evidence="5 15" id="KW-0479">Metal-binding</keyword>
<dbReference type="GO" id="GO:0000175">
    <property type="term" value="F:3'-5'-RNA exonuclease activity"/>
    <property type="evidence" value="ECO:0007669"/>
    <property type="project" value="InterPro"/>
</dbReference>
<comment type="cofactor">
    <cofactor evidence="15">
        <name>Mg(2+)</name>
        <dbReference type="ChEBI" id="CHEBI:18420"/>
    </cofactor>
    <text evidence="15">Binds 2 Mg(2+) ions per monomer.</text>
</comment>
<evidence type="ECO:0000256" key="7">
    <source>
        <dbReference type="ARBA" id="ARBA00022801"/>
    </source>
</evidence>
<evidence type="ECO:0000259" key="17">
    <source>
        <dbReference type="PROSITE" id="PS51785"/>
    </source>
</evidence>
<protein>
    <recommendedName>
        <fullName evidence="3 13">Exodeoxyribonuclease I</fullName>
        <ecNumber evidence="2 13">3.1.11.1</ecNumber>
    </recommendedName>
</protein>
<dbReference type="InterPro" id="IPR036397">
    <property type="entry name" value="RNaseH_sf"/>
</dbReference>
<feature type="binding site" evidence="14">
    <location>
        <position position="11"/>
    </location>
    <ligand>
        <name>substrate</name>
    </ligand>
</feature>
<evidence type="ECO:0000256" key="2">
    <source>
        <dbReference type="ARBA" id="ARBA00012108"/>
    </source>
</evidence>
<evidence type="ECO:0000256" key="4">
    <source>
        <dbReference type="ARBA" id="ARBA00022722"/>
    </source>
</evidence>
<evidence type="ECO:0000256" key="15">
    <source>
        <dbReference type="PIRSR" id="PIRSR000977-2"/>
    </source>
</evidence>
<dbReference type="Gene3D" id="1.20.1280.70">
    <property type="entry name" value="Exonuclease ExoI, domain 3"/>
    <property type="match status" value="1"/>
</dbReference>
<dbReference type="GO" id="GO:0008310">
    <property type="term" value="F:single-stranded DNA 3'-5' DNA exonuclease activity"/>
    <property type="evidence" value="ECO:0007669"/>
    <property type="project" value="UniProtKB-EC"/>
</dbReference>
<dbReference type="FunFam" id="3.30.420.10:FF:000033">
    <property type="entry name" value="Exodeoxyribonuclease I"/>
    <property type="match status" value="1"/>
</dbReference>
<keyword evidence="11 13" id="KW-0234">DNA repair</keyword>
<dbReference type="Gene3D" id="1.10.287.1240">
    <property type="match status" value="1"/>
</dbReference>
<dbReference type="Proteomes" id="UP000287823">
    <property type="component" value="Unassembled WGS sequence"/>
</dbReference>
<dbReference type="EMBL" id="PIPO01000001">
    <property type="protein sequence ID" value="RUO35040.1"/>
    <property type="molecule type" value="Genomic_DNA"/>
</dbReference>
<evidence type="ECO:0000256" key="5">
    <source>
        <dbReference type="ARBA" id="ARBA00022723"/>
    </source>
</evidence>
<dbReference type="EC" id="3.1.11.1" evidence="2 13"/>
<keyword evidence="6 13" id="KW-0227">DNA damage</keyword>
<organism evidence="18 19">
    <name type="scientific">Aliidiomarina soli</name>
    <dbReference type="NCBI Taxonomy" id="1928574"/>
    <lineage>
        <taxon>Bacteria</taxon>
        <taxon>Pseudomonadati</taxon>
        <taxon>Pseudomonadota</taxon>
        <taxon>Gammaproteobacteria</taxon>
        <taxon>Alteromonadales</taxon>
        <taxon>Idiomarinaceae</taxon>
        <taxon>Aliidiomarina</taxon>
    </lineage>
</organism>